<name>A0ABP7A559_9ACTN</name>
<reference evidence="4" key="1">
    <citation type="journal article" date="2019" name="Int. J. Syst. Evol. Microbiol.">
        <title>The Global Catalogue of Microorganisms (GCM) 10K type strain sequencing project: providing services to taxonomists for standard genome sequencing and annotation.</title>
        <authorList>
            <consortium name="The Broad Institute Genomics Platform"/>
            <consortium name="The Broad Institute Genome Sequencing Center for Infectious Disease"/>
            <person name="Wu L."/>
            <person name="Ma J."/>
        </authorList>
    </citation>
    <scope>NUCLEOTIDE SEQUENCE [LARGE SCALE GENOMIC DNA]</scope>
    <source>
        <strain evidence="4">JCM 17326</strain>
    </source>
</reference>
<dbReference type="PANTHER" id="PTHR32347">
    <property type="entry name" value="EFFLUX SYSTEM COMPONENT YKNX-RELATED"/>
    <property type="match status" value="1"/>
</dbReference>
<dbReference type="Proteomes" id="UP001500630">
    <property type="component" value="Unassembled WGS sequence"/>
</dbReference>
<protein>
    <submittedName>
        <fullName evidence="3">Peptidoglycan-binding protein</fullName>
    </submittedName>
</protein>
<keyword evidence="4" id="KW-1185">Reference proteome</keyword>
<gene>
    <name evidence="3" type="ORF">GCM10022419_133310</name>
</gene>
<evidence type="ECO:0000313" key="4">
    <source>
        <dbReference type="Proteomes" id="UP001500630"/>
    </source>
</evidence>
<evidence type="ECO:0000256" key="2">
    <source>
        <dbReference type="ARBA" id="ARBA00023054"/>
    </source>
</evidence>
<evidence type="ECO:0000313" key="3">
    <source>
        <dbReference type="EMBL" id="GAA3625064.1"/>
    </source>
</evidence>
<dbReference type="InterPro" id="IPR050465">
    <property type="entry name" value="UPF0194_transport"/>
</dbReference>
<comment type="caution">
    <text evidence="3">The sequence shown here is derived from an EMBL/GenBank/DDBJ whole genome shotgun (WGS) entry which is preliminary data.</text>
</comment>
<comment type="subcellular location">
    <subcellularLocation>
        <location evidence="1">Cell envelope</location>
    </subcellularLocation>
</comment>
<proteinExistence type="predicted"/>
<dbReference type="InterPro" id="IPR036366">
    <property type="entry name" value="PGBDSf"/>
</dbReference>
<dbReference type="PANTHER" id="PTHR32347:SF29">
    <property type="entry name" value="UPF0194 MEMBRANE PROTEIN YBHG"/>
    <property type="match status" value="1"/>
</dbReference>
<accession>A0ABP7A559</accession>
<dbReference type="Gene3D" id="1.10.101.10">
    <property type="entry name" value="PGBD-like superfamily/PGBD"/>
    <property type="match status" value="1"/>
</dbReference>
<sequence>MRKRAIVLTVLAGLVVITASVTLAWAWNRPADADGEDQAFDTAAVAVRDLHRTQTLSGVVAYRDLRGLSSPLKGTITWLPGVGDDLSSGDVLFKVDNRPVVVLHGEVAAWRDLRPGMSDGVDVKQLEAALLALGHGKKSRAFPDAHWDGRTTRALKKLQAEVAARRDGIAFRGELVFTSGDIHIAQLVSHVGDQMPSDEAPLTVQSTDRVVLLDLNPMDRNLVKKGAPVQIELPGGERTPGKIESIGTTLETDADGNGVFKVNVALTDPSAVQTLQLAPVSVHYITTLAEKVLSVPVTAIVGMPGGGYAVDIAGPGGTSRRAPVTLGAWGDGFVQVGGDVKAGDRVEVPR</sequence>
<keyword evidence="2" id="KW-0175">Coiled coil</keyword>
<dbReference type="EMBL" id="BAABDQ010000076">
    <property type="protein sequence ID" value="GAA3625064.1"/>
    <property type="molecule type" value="Genomic_DNA"/>
</dbReference>
<dbReference type="Gene3D" id="2.40.420.20">
    <property type="match status" value="1"/>
</dbReference>
<evidence type="ECO:0000256" key="1">
    <source>
        <dbReference type="ARBA" id="ARBA00004196"/>
    </source>
</evidence>
<organism evidence="3 4">
    <name type="scientific">Nonomuraea rosea</name>
    <dbReference type="NCBI Taxonomy" id="638574"/>
    <lineage>
        <taxon>Bacteria</taxon>
        <taxon>Bacillati</taxon>
        <taxon>Actinomycetota</taxon>
        <taxon>Actinomycetes</taxon>
        <taxon>Streptosporangiales</taxon>
        <taxon>Streptosporangiaceae</taxon>
        <taxon>Nonomuraea</taxon>
    </lineage>
</organism>